<accession>A0A381RC21</accession>
<gene>
    <name evidence="2" type="ORF">METZ01_LOCUS39737</name>
</gene>
<name>A0A381RC21_9ZZZZ</name>
<dbReference type="AlphaFoldDB" id="A0A381RC21"/>
<dbReference type="InterPro" id="IPR051311">
    <property type="entry name" value="DedA_domain"/>
</dbReference>
<keyword evidence="1" id="KW-0472">Membrane</keyword>
<evidence type="ECO:0000313" key="2">
    <source>
        <dbReference type="EMBL" id="SUZ86883.1"/>
    </source>
</evidence>
<keyword evidence="1" id="KW-0812">Transmembrane</keyword>
<reference evidence="2" key="1">
    <citation type="submission" date="2018-05" db="EMBL/GenBank/DDBJ databases">
        <authorList>
            <person name="Lanie J.A."/>
            <person name="Ng W.-L."/>
            <person name="Kazmierczak K.M."/>
            <person name="Andrzejewski T.M."/>
            <person name="Davidsen T.M."/>
            <person name="Wayne K.J."/>
            <person name="Tettelin H."/>
            <person name="Glass J.I."/>
            <person name="Rusch D."/>
            <person name="Podicherti R."/>
            <person name="Tsui H.-C.T."/>
            <person name="Winkler M.E."/>
        </authorList>
    </citation>
    <scope>NUCLEOTIDE SEQUENCE</scope>
</reference>
<organism evidence="2">
    <name type="scientific">marine metagenome</name>
    <dbReference type="NCBI Taxonomy" id="408172"/>
    <lineage>
        <taxon>unclassified sequences</taxon>
        <taxon>metagenomes</taxon>
        <taxon>ecological metagenomes</taxon>
    </lineage>
</organism>
<evidence type="ECO:0008006" key="3">
    <source>
        <dbReference type="Google" id="ProtNLM"/>
    </source>
</evidence>
<feature type="transmembrane region" description="Helical" evidence="1">
    <location>
        <begin position="57"/>
        <end position="82"/>
    </location>
</feature>
<dbReference type="EMBL" id="UINC01001704">
    <property type="protein sequence ID" value="SUZ86883.1"/>
    <property type="molecule type" value="Genomic_DNA"/>
</dbReference>
<protein>
    <recommendedName>
        <fullName evidence="3">DedA family protein</fullName>
    </recommendedName>
</protein>
<sequence length="193" mass="21489">MKKIFSSTLEYILRQAAKPAAVYLLFIWSFVEAWFIIPIPPDVILAPMVLAKPSKAFFYANITTISSILGGCLGFIIGMFAIDYAMGIINTLGLQGYYDQALEWFSVWGSAVILIAGFTIIPFKVFTIMAGAMKMNFFLFIIAATLSRGARFYLVSYAAKIGGEKGMDAIVKYIDKIGYLIIFIFIVILIMSY</sequence>
<feature type="transmembrane region" description="Helical" evidence="1">
    <location>
        <begin position="174"/>
        <end position="192"/>
    </location>
</feature>
<feature type="transmembrane region" description="Helical" evidence="1">
    <location>
        <begin position="135"/>
        <end position="154"/>
    </location>
</feature>
<proteinExistence type="predicted"/>
<dbReference type="GO" id="GO:0005886">
    <property type="term" value="C:plasma membrane"/>
    <property type="evidence" value="ECO:0007669"/>
    <property type="project" value="TreeGrafter"/>
</dbReference>
<dbReference type="PANTHER" id="PTHR42709">
    <property type="entry name" value="ALKALINE PHOSPHATASE LIKE PROTEIN"/>
    <property type="match status" value="1"/>
</dbReference>
<keyword evidence="1" id="KW-1133">Transmembrane helix</keyword>
<feature type="transmembrane region" description="Helical" evidence="1">
    <location>
        <begin position="102"/>
        <end position="123"/>
    </location>
</feature>
<dbReference type="PANTHER" id="PTHR42709:SF11">
    <property type="entry name" value="DEDA FAMILY PROTEIN"/>
    <property type="match status" value="1"/>
</dbReference>
<evidence type="ECO:0000256" key="1">
    <source>
        <dbReference type="SAM" id="Phobius"/>
    </source>
</evidence>
<feature type="transmembrane region" description="Helical" evidence="1">
    <location>
        <begin position="20"/>
        <end position="37"/>
    </location>
</feature>